<name>A0A2J6TIU1_9HELO</name>
<keyword evidence="1" id="KW-0175">Coiled coil</keyword>
<sequence length="453" mass="49237">MATNFSTSEALTTLCKSIPDWNARLDELNGQIANRQIELARLTEKERPPARSLKNKGSTESLRPKDGNENPFGSNDGENGVDIQMNPFDTPKSHENSSAGLRPSSSAAARQAALGSPPPPKASSNPRPSPGAGLARQSSQPTPPTQSRPSAAVIRKRKTESLASAESLVPKYRTRSMIIVYYDSAVQTAFEDLVKFVSGSRNAMRKGKMAAKMAEMRRAAELEVDADDDDDDDGGLDAMLKNNRSLLATQKHVPINKPCQSGPGGIAAADSDGGDELALPKLKYVSTRQMGPLRDFPHRTDLSGGPLSVGLLKGYRRAGMDSKPDIFDELDKGLEWCQGQCEHAAHQFLRDGDCSTEIANIKRRLEEVKTSAEKEVEKLNTAEAANPTATLGSARLEEECRGRVLKAPLMRKELSMGAMKDLEVDDNMEVDDSEGEMESPPKLVFKRSRDVGF</sequence>
<proteinExistence type="predicted"/>
<feature type="coiled-coil region" evidence="1">
    <location>
        <begin position="358"/>
        <end position="385"/>
    </location>
</feature>
<evidence type="ECO:0000313" key="4">
    <source>
        <dbReference type="Proteomes" id="UP000235371"/>
    </source>
</evidence>
<dbReference type="RefSeq" id="XP_024739844.1">
    <property type="nucleotide sequence ID" value="XM_024872124.1"/>
</dbReference>
<dbReference type="InParanoid" id="A0A2J6TIU1"/>
<dbReference type="STRING" id="1095630.A0A2J6TIU1"/>
<dbReference type="EMBL" id="KZ613783">
    <property type="protein sequence ID" value="PMD62940.1"/>
    <property type="molecule type" value="Genomic_DNA"/>
</dbReference>
<feature type="compositionally biased region" description="Low complexity" evidence="2">
    <location>
        <begin position="104"/>
        <end position="113"/>
    </location>
</feature>
<feature type="region of interest" description="Disordered" evidence="2">
    <location>
        <begin position="39"/>
        <end position="161"/>
    </location>
</feature>
<dbReference type="GeneID" id="36580205"/>
<feature type="region of interest" description="Disordered" evidence="2">
    <location>
        <begin position="429"/>
        <end position="453"/>
    </location>
</feature>
<dbReference type="AlphaFoldDB" id="A0A2J6TIU1"/>
<accession>A0A2J6TIU1</accession>
<dbReference type="OrthoDB" id="3886346at2759"/>
<evidence type="ECO:0000256" key="1">
    <source>
        <dbReference type="SAM" id="Coils"/>
    </source>
</evidence>
<dbReference type="Proteomes" id="UP000235371">
    <property type="component" value="Unassembled WGS sequence"/>
</dbReference>
<keyword evidence="4" id="KW-1185">Reference proteome</keyword>
<gene>
    <name evidence="3" type="ORF">K444DRAFT_354636</name>
</gene>
<organism evidence="3 4">
    <name type="scientific">Hyaloscypha bicolor E</name>
    <dbReference type="NCBI Taxonomy" id="1095630"/>
    <lineage>
        <taxon>Eukaryota</taxon>
        <taxon>Fungi</taxon>
        <taxon>Dikarya</taxon>
        <taxon>Ascomycota</taxon>
        <taxon>Pezizomycotina</taxon>
        <taxon>Leotiomycetes</taxon>
        <taxon>Helotiales</taxon>
        <taxon>Hyaloscyphaceae</taxon>
        <taxon>Hyaloscypha</taxon>
        <taxon>Hyaloscypha bicolor</taxon>
    </lineage>
</organism>
<protein>
    <submittedName>
        <fullName evidence="3">Uncharacterized protein</fullName>
    </submittedName>
</protein>
<reference evidence="3 4" key="1">
    <citation type="submission" date="2016-04" db="EMBL/GenBank/DDBJ databases">
        <title>A degradative enzymes factory behind the ericoid mycorrhizal symbiosis.</title>
        <authorList>
            <consortium name="DOE Joint Genome Institute"/>
            <person name="Martino E."/>
            <person name="Morin E."/>
            <person name="Grelet G."/>
            <person name="Kuo A."/>
            <person name="Kohler A."/>
            <person name="Daghino S."/>
            <person name="Barry K."/>
            <person name="Choi C."/>
            <person name="Cichocki N."/>
            <person name="Clum A."/>
            <person name="Copeland A."/>
            <person name="Hainaut M."/>
            <person name="Haridas S."/>
            <person name="Labutti K."/>
            <person name="Lindquist E."/>
            <person name="Lipzen A."/>
            <person name="Khouja H.-R."/>
            <person name="Murat C."/>
            <person name="Ohm R."/>
            <person name="Olson A."/>
            <person name="Spatafora J."/>
            <person name="Veneault-Fourrey C."/>
            <person name="Henrissat B."/>
            <person name="Grigoriev I."/>
            <person name="Martin F."/>
            <person name="Perotto S."/>
        </authorList>
    </citation>
    <scope>NUCLEOTIDE SEQUENCE [LARGE SCALE GENOMIC DNA]</scope>
    <source>
        <strain evidence="3 4">E</strain>
    </source>
</reference>
<evidence type="ECO:0000313" key="3">
    <source>
        <dbReference type="EMBL" id="PMD62940.1"/>
    </source>
</evidence>
<evidence type="ECO:0000256" key="2">
    <source>
        <dbReference type="SAM" id="MobiDB-lite"/>
    </source>
</evidence>